<evidence type="ECO:0000313" key="3">
    <source>
        <dbReference type="Proteomes" id="UP000531561"/>
    </source>
</evidence>
<keyword evidence="1" id="KW-0812">Transmembrane</keyword>
<feature type="transmembrane region" description="Helical" evidence="1">
    <location>
        <begin position="188"/>
        <end position="208"/>
    </location>
</feature>
<evidence type="ECO:0000256" key="1">
    <source>
        <dbReference type="SAM" id="Phobius"/>
    </source>
</evidence>
<sequence>MPILNSNTQLVFTASTFILWILSILAIILHISVLISVSWGSLGVTETIHFDYKDFGTYVLPEHLDKSSSKLALASSVISLIISTAFLAFFTGYWTKNKRARLAMIYAYLFSPVSIFRLALLFNTLLSFIAVTYLHISYIQSATYDPECTYRGHYHEGTFDFEVWTCQVVKYSGTYSDGKCRDARAGRVVQILSFVVAVVVMGAGGGELREEGRRGERVGLDGLDGGVREKSGGVAYVICGYRHVG</sequence>
<feature type="transmembrane region" description="Helical" evidence="1">
    <location>
        <begin position="115"/>
        <end position="136"/>
    </location>
</feature>
<feature type="transmembrane region" description="Helical" evidence="1">
    <location>
        <begin position="12"/>
        <end position="35"/>
    </location>
</feature>
<dbReference type="Proteomes" id="UP000531561">
    <property type="component" value="Unassembled WGS sequence"/>
</dbReference>
<dbReference type="GeneID" id="59254883"/>
<dbReference type="AlphaFoldDB" id="A0A8H6ENN6"/>
<comment type="caution">
    <text evidence="2">The sequence shown here is derived from an EMBL/GenBank/DDBJ whole genome shotgun (WGS) entry which is preliminary data.</text>
</comment>
<protein>
    <submittedName>
        <fullName evidence="2">Uncharacterized protein</fullName>
    </submittedName>
</protein>
<dbReference type="RefSeq" id="XP_037197524.1">
    <property type="nucleotide sequence ID" value="XM_037331191.1"/>
</dbReference>
<gene>
    <name evidence="2" type="ORF">Bfra_000747</name>
</gene>
<keyword evidence="1" id="KW-0472">Membrane</keyword>
<dbReference type="OrthoDB" id="5238025at2759"/>
<keyword evidence="3" id="KW-1185">Reference proteome</keyword>
<name>A0A8H6ENN6_9HELO</name>
<accession>A0A8H6ENN6</accession>
<evidence type="ECO:0000313" key="2">
    <source>
        <dbReference type="EMBL" id="KAF5878580.1"/>
    </source>
</evidence>
<keyword evidence="1" id="KW-1133">Transmembrane helix</keyword>
<feature type="transmembrane region" description="Helical" evidence="1">
    <location>
        <begin position="71"/>
        <end position="94"/>
    </location>
</feature>
<dbReference type="EMBL" id="JABFCT010000002">
    <property type="protein sequence ID" value="KAF5878580.1"/>
    <property type="molecule type" value="Genomic_DNA"/>
</dbReference>
<proteinExistence type="predicted"/>
<reference evidence="2 3" key="1">
    <citation type="journal article" date="2020" name="Phytopathology">
        <title>A high-quality genome resource of Botrytis fragariae, a new and rapidly spreading fungal pathogen causing strawberry gray mold in the U.S.A.</title>
        <authorList>
            <person name="Wu Y."/>
            <person name="Saski C.A."/>
            <person name="Schnabel G."/>
            <person name="Xiao S."/>
            <person name="Hu M."/>
        </authorList>
    </citation>
    <scope>NUCLEOTIDE SEQUENCE [LARGE SCALE GENOMIC DNA]</scope>
    <source>
        <strain evidence="2 3">BVB16</strain>
    </source>
</reference>
<organism evidence="2 3">
    <name type="scientific">Botrytis fragariae</name>
    <dbReference type="NCBI Taxonomy" id="1964551"/>
    <lineage>
        <taxon>Eukaryota</taxon>
        <taxon>Fungi</taxon>
        <taxon>Dikarya</taxon>
        <taxon>Ascomycota</taxon>
        <taxon>Pezizomycotina</taxon>
        <taxon>Leotiomycetes</taxon>
        <taxon>Helotiales</taxon>
        <taxon>Sclerotiniaceae</taxon>
        <taxon>Botrytis</taxon>
    </lineage>
</organism>